<dbReference type="GO" id="GO:0008909">
    <property type="term" value="F:isochorismate synthase activity"/>
    <property type="evidence" value="ECO:0007669"/>
    <property type="project" value="UniProtKB-EC"/>
</dbReference>
<evidence type="ECO:0000259" key="1">
    <source>
        <dbReference type="Pfam" id="PF00425"/>
    </source>
</evidence>
<sequence>MAPADDNERTKDGRPLHDEAKLRHVGNAEWLGQILQSAPSDVTAEELERPWVWAAPDDGPALVGWGEQARFEASGDAPMTHAWQDFAQWAGEGRDRLPAFGSFPFDPAQPGFLVVPRVLVMRERPGAATRVFPADAADPRPADFAVASELHVDFTLPRGSREHWTEAVDATRAVLSEPVGSDTGEVMQKVVLARRVHARADRALDQRRILATLAARFTDCWTFSHDGLVGATPELLAEVHDGVFHCRILAGTRKPKWDEELLTDPKERREHELSVTSVTTHLAQAGLLDAQVTGPFLLRLPNVTHLATDIRATVRPGHGSADISDLLYPTAAICGAPRDLAFAQIQRVEGLDRGRFSGPVGWLRPDGSGQWALALRCAQFDDGSRNADLFAGAGILPDSDAGREWLETDAKMEPMRRALSAG</sequence>
<dbReference type="PANTHER" id="PTHR42839">
    <property type="entry name" value="ISOCHORISMATE SYNTHASE ENTC"/>
    <property type="match status" value="1"/>
</dbReference>
<dbReference type="Pfam" id="PF00425">
    <property type="entry name" value="Chorismate_bind"/>
    <property type="match status" value="1"/>
</dbReference>
<dbReference type="SUPFAM" id="SSF56322">
    <property type="entry name" value="ADC synthase"/>
    <property type="match status" value="1"/>
</dbReference>
<proteinExistence type="predicted"/>
<evidence type="ECO:0000313" key="2">
    <source>
        <dbReference type="EMBL" id="CEP27046.1"/>
    </source>
</evidence>
<accession>A0A0B7NW63</accession>
<keyword evidence="2" id="KW-0413">Isomerase</keyword>
<name>A0A0B7NW63_PROFF</name>
<protein>
    <submittedName>
        <fullName evidence="2">Isochorismate synthetase (Enterochelin biosynthesis)</fullName>
        <ecNumber evidence="2">5.4.4.2</ecNumber>
    </submittedName>
</protein>
<gene>
    <name evidence="2" type="primary">menF</name>
    <name evidence="2" type="ORF">PFCIRM138_11590</name>
</gene>
<dbReference type="AlphaFoldDB" id="A0A0B7NW63"/>
<dbReference type="Gene3D" id="3.60.120.10">
    <property type="entry name" value="Anthranilate synthase"/>
    <property type="match status" value="1"/>
</dbReference>
<reference evidence="2" key="1">
    <citation type="submission" date="2014-08" db="EMBL/GenBank/DDBJ databases">
        <authorList>
            <person name="Falentin Helene"/>
        </authorList>
    </citation>
    <scope>NUCLEOTIDE SEQUENCE</scope>
</reference>
<dbReference type="PANTHER" id="PTHR42839:SF2">
    <property type="entry name" value="ISOCHORISMATE SYNTHASE ENTC"/>
    <property type="match status" value="1"/>
</dbReference>
<organism evidence="2">
    <name type="scientific">Propionibacterium freudenreichii subsp. freudenreichii</name>
    <dbReference type="NCBI Taxonomy" id="66712"/>
    <lineage>
        <taxon>Bacteria</taxon>
        <taxon>Bacillati</taxon>
        <taxon>Actinomycetota</taxon>
        <taxon>Actinomycetes</taxon>
        <taxon>Propionibacteriales</taxon>
        <taxon>Propionibacteriaceae</taxon>
        <taxon>Propionibacterium</taxon>
    </lineage>
</organism>
<dbReference type="EMBL" id="LM676427">
    <property type="protein sequence ID" value="CEP27046.1"/>
    <property type="molecule type" value="Genomic_DNA"/>
</dbReference>
<dbReference type="InterPro" id="IPR015890">
    <property type="entry name" value="Chorismate_C"/>
</dbReference>
<dbReference type="EC" id="5.4.4.2" evidence="2"/>
<dbReference type="InterPro" id="IPR005801">
    <property type="entry name" value="ADC_synthase"/>
</dbReference>
<feature type="domain" description="Chorismate-utilising enzyme C-terminal" evidence="1">
    <location>
        <begin position="187"/>
        <end position="411"/>
    </location>
</feature>